<feature type="region of interest" description="Disordered" evidence="8">
    <location>
        <begin position="336"/>
        <end position="371"/>
    </location>
</feature>
<evidence type="ECO:0000256" key="8">
    <source>
        <dbReference type="SAM" id="MobiDB-lite"/>
    </source>
</evidence>
<keyword evidence="9" id="KW-0472">Membrane</keyword>
<dbReference type="InterPro" id="IPR015421">
    <property type="entry name" value="PyrdxlP-dep_Trfase_major"/>
</dbReference>
<protein>
    <recommendedName>
        <fullName evidence="3">alanine--glyoxylate transaminase</fullName>
        <ecNumber evidence="3">2.6.1.44</ecNumber>
    </recommendedName>
</protein>
<dbReference type="PANTHER" id="PTHR21152:SF16">
    <property type="entry name" value="ALANINE--GLYOXYLATE AMINOTRANSFERASE"/>
    <property type="match status" value="1"/>
</dbReference>
<accession>A0AAE0QSH1</accession>
<dbReference type="Proteomes" id="UP001274896">
    <property type="component" value="Unassembled WGS sequence"/>
</dbReference>
<comment type="cofactor">
    <cofactor evidence="1 7">
        <name>pyridoxal 5'-phosphate</name>
        <dbReference type="ChEBI" id="CHEBI:597326"/>
    </cofactor>
</comment>
<feature type="non-terminal residue" evidence="11">
    <location>
        <position position="1"/>
    </location>
</feature>
<comment type="similarity">
    <text evidence="2">Belongs to the class-V pyridoxal-phosphate-dependent aminotransferase family.</text>
</comment>
<dbReference type="InterPro" id="IPR000192">
    <property type="entry name" value="Aminotrans_V_dom"/>
</dbReference>
<dbReference type="InterPro" id="IPR015422">
    <property type="entry name" value="PyrdxlP-dep_Trfase_small"/>
</dbReference>
<feature type="domain" description="Aminotransferase class V" evidence="10">
    <location>
        <begin position="385"/>
        <end position="566"/>
    </location>
</feature>
<dbReference type="Gene3D" id="3.40.640.10">
    <property type="entry name" value="Type I PLP-dependent aspartate aminotransferase-like (Major domain)"/>
    <property type="match status" value="2"/>
</dbReference>
<dbReference type="InterPro" id="IPR020578">
    <property type="entry name" value="Aminotrans_V_PyrdxlP_BS"/>
</dbReference>
<dbReference type="SUPFAM" id="SSF48371">
    <property type="entry name" value="ARM repeat"/>
    <property type="match status" value="1"/>
</dbReference>
<dbReference type="FunFam" id="3.90.1150.10:FF:000039">
    <property type="entry name" value="Serine--pyruvate aminotransferase"/>
    <property type="match status" value="1"/>
</dbReference>
<dbReference type="AlphaFoldDB" id="A0AAE0QSH1"/>
<dbReference type="EMBL" id="JAUCMX010000011">
    <property type="protein sequence ID" value="KAK3531429.1"/>
    <property type="molecule type" value="Genomic_DNA"/>
</dbReference>
<organism evidence="11 12">
    <name type="scientific">Hemibagrus guttatus</name>
    <dbReference type="NCBI Taxonomy" id="175788"/>
    <lineage>
        <taxon>Eukaryota</taxon>
        <taxon>Metazoa</taxon>
        <taxon>Chordata</taxon>
        <taxon>Craniata</taxon>
        <taxon>Vertebrata</taxon>
        <taxon>Euteleostomi</taxon>
        <taxon>Actinopterygii</taxon>
        <taxon>Neopterygii</taxon>
        <taxon>Teleostei</taxon>
        <taxon>Ostariophysi</taxon>
        <taxon>Siluriformes</taxon>
        <taxon>Bagridae</taxon>
        <taxon>Hemibagrus</taxon>
    </lineage>
</organism>
<evidence type="ECO:0000256" key="1">
    <source>
        <dbReference type="ARBA" id="ARBA00001933"/>
    </source>
</evidence>
<dbReference type="GO" id="GO:0005777">
    <property type="term" value="C:peroxisome"/>
    <property type="evidence" value="ECO:0007669"/>
    <property type="project" value="TreeGrafter"/>
</dbReference>
<keyword evidence="9" id="KW-0812">Transmembrane</keyword>
<dbReference type="Pfam" id="PF00266">
    <property type="entry name" value="Aminotran_5"/>
    <property type="match status" value="2"/>
</dbReference>
<evidence type="ECO:0000256" key="6">
    <source>
        <dbReference type="ARBA" id="ARBA00022898"/>
    </source>
</evidence>
<keyword evidence="6" id="KW-0663">Pyridoxal phosphate</keyword>
<evidence type="ECO:0000313" key="11">
    <source>
        <dbReference type="EMBL" id="KAK3531429.1"/>
    </source>
</evidence>
<gene>
    <name evidence="11" type="ORF">QTP70_020516</name>
</gene>
<dbReference type="EC" id="2.6.1.44" evidence="3"/>
<keyword evidence="4" id="KW-0032">Aminotransferase</keyword>
<dbReference type="PANTHER" id="PTHR21152">
    <property type="entry name" value="AMINOTRANSFERASE CLASS V"/>
    <property type="match status" value="1"/>
</dbReference>
<proteinExistence type="inferred from homology"/>
<reference evidence="11" key="1">
    <citation type="submission" date="2023-06" db="EMBL/GenBank/DDBJ databases">
        <title>Male Hemibagrus guttatus genome.</title>
        <authorList>
            <person name="Bian C."/>
        </authorList>
    </citation>
    <scope>NUCLEOTIDE SEQUENCE</scope>
    <source>
        <strain evidence="11">Male_cb2023</strain>
        <tissue evidence="11">Muscle</tissue>
    </source>
</reference>
<keyword evidence="12" id="KW-1185">Reference proteome</keyword>
<evidence type="ECO:0000256" key="3">
    <source>
        <dbReference type="ARBA" id="ARBA00013049"/>
    </source>
</evidence>
<evidence type="ECO:0000256" key="5">
    <source>
        <dbReference type="ARBA" id="ARBA00022679"/>
    </source>
</evidence>
<feature type="domain" description="Aminotransferase class V" evidence="10">
    <location>
        <begin position="97"/>
        <end position="240"/>
    </location>
</feature>
<dbReference type="InterPro" id="IPR016024">
    <property type="entry name" value="ARM-type_fold"/>
</dbReference>
<dbReference type="GO" id="GO:0019265">
    <property type="term" value="P:glycine biosynthetic process, by transamination of glyoxylate"/>
    <property type="evidence" value="ECO:0007669"/>
    <property type="project" value="TreeGrafter"/>
</dbReference>
<dbReference type="SUPFAM" id="SSF53383">
    <property type="entry name" value="PLP-dependent transferases"/>
    <property type="match status" value="2"/>
</dbReference>
<comment type="caution">
    <text evidence="11">The sequence shown here is derived from an EMBL/GenBank/DDBJ whole genome shotgun (WGS) entry which is preliminary data.</text>
</comment>
<keyword evidence="5" id="KW-0808">Transferase</keyword>
<dbReference type="PROSITE" id="PS00595">
    <property type="entry name" value="AA_TRANSFER_CLASS_5"/>
    <property type="match status" value="1"/>
</dbReference>
<sequence length="604" mass="68760">CEISNRGELRSALSPGRTMFPMSSLCRGVRLLIQQHAAALECCSVPCTRASSSSSSLHVPPPACMLRPLEVPFRYLFGPGPSNVSPRVLSAGGRPIIGHQHPEMFEIMNDIKEGIRYAFQTSNLMTLAMSGSGHTAMECAVFNVVEPGESVLVSVNGVWGERVAEIAERMGAEVHTLVKPPGGHFSNEEIEKEISKHKPVLFFLTHGESSAGLVHPVDGIGDICRNDVLIKMMMMMMMMMKMMMMMIKMMMIKMMMMMMIKMMMMMMIKMMMMMMMMMMIKMMMIKMMMMMMMMKMMMMMMMMMKMMMMMIKMMMIKMMMIKMMMMMMMMKDDDDDDKDDDDKDDDDDDDDDEDDDDKDDDDDDDDDDDKHSHFNHLITETIISTRYNCLLLVDSVASLGASPLLMDQQKIDILYTGSQKALNAPPGTAPISFNERACQKMFNRKTKPVSYLLDMTHLSNYWGNDGKAARMYHHTGPVSGFFSLRESLSILTEKGLENSWRQHREVAEYLWKGLEDLGLQLFIKDKDLRLPSVTTITIPEGYDWKELLTYMMKHHQMEMTGGLGPSIGLVLRVGLMGYNCNTFNADKVLAALADALKHCKKHKA</sequence>
<evidence type="ECO:0000259" key="10">
    <source>
        <dbReference type="Pfam" id="PF00266"/>
    </source>
</evidence>
<feature type="transmembrane region" description="Helical" evidence="9">
    <location>
        <begin position="297"/>
        <end position="321"/>
    </location>
</feature>
<dbReference type="Gene3D" id="3.90.1150.10">
    <property type="entry name" value="Aspartate Aminotransferase, domain 1"/>
    <property type="match status" value="2"/>
</dbReference>
<dbReference type="InterPro" id="IPR015424">
    <property type="entry name" value="PyrdxlP-dep_Trfase"/>
</dbReference>
<evidence type="ECO:0000256" key="2">
    <source>
        <dbReference type="ARBA" id="ARBA00009236"/>
    </source>
</evidence>
<dbReference type="GO" id="GO:0008453">
    <property type="term" value="F:alanine-glyoxylate transaminase activity"/>
    <property type="evidence" value="ECO:0007669"/>
    <property type="project" value="UniProtKB-EC"/>
</dbReference>
<evidence type="ECO:0000256" key="4">
    <source>
        <dbReference type="ARBA" id="ARBA00022576"/>
    </source>
</evidence>
<evidence type="ECO:0000256" key="9">
    <source>
        <dbReference type="SAM" id="Phobius"/>
    </source>
</evidence>
<evidence type="ECO:0000313" key="12">
    <source>
        <dbReference type="Proteomes" id="UP001274896"/>
    </source>
</evidence>
<evidence type="ECO:0000256" key="7">
    <source>
        <dbReference type="RuleBase" id="RU004504"/>
    </source>
</evidence>
<keyword evidence="9" id="KW-1133">Transmembrane helix</keyword>
<name>A0AAE0QSH1_9TELE</name>
<dbReference type="GO" id="GO:0004760">
    <property type="term" value="F:L-serine-pyruvate transaminase activity"/>
    <property type="evidence" value="ECO:0007669"/>
    <property type="project" value="TreeGrafter"/>
</dbReference>
<feature type="compositionally biased region" description="Acidic residues" evidence="8">
    <location>
        <begin position="336"/>
        <end position="368"/>
    </location>
</feature>